<reference evidence="2 3" key="1">
    <citation type="submission" date="2021-06" db="EMBL/GenBank/DDBJ databases">
        <title>Genome sequence of Babesia caballi.</title>
        <authorList>
            <person name="Yamagishi J."/>
            <person name="Kidaka T."/>
            <person name="Ochi A."/>
        </authorList>
    </citation>
    <scope>NUCLEOTIDE SEQUENCE [LARGE SCALE GENOMIC DNA]</scope>
    <source>
        <strain evidence="2">USDA-D6B2</strain>
    </source>
</reference>
<gene>
    <name evidence="2" type="ORF">BcabD6B2_19110</name>
</gene>
<dbReference type="GeneID" id="94193957"/>
<dbReference type="RefSeq" id="XP_067714545.1">
    <property type="nucleotide sequence ID" value="XM_067858444.1"/>
</dbReference>
<name>A0AAV4LQQ5_BABCB</name>
<dbReference type="EMBL" id="BPLF01000002">
    <property type="protein sequence ID" value="GIX62476.1"/>
    <property type="molecule type" value="Genomic_DNA"/>
</dbReference>
<feature type="region of interest" description="Disordered" evidence="1">
    <location>
        <begin position="446"/>
        <end position="466"/>
    </location>
</feature>
<dbReference type="Proteomes" id="UP001497744">
    <property type="component" value="Unassembled WGS sequence"/>
</dbReference>
<comment type="caution">
    <text evidence="2">The sequence shown here is derived from an EMBL/GenBank/DDBJ whole genome shotgun (WGS) entry which is preliminary data.</text>
</comment>
<evidence type="ECO:0000313" key="3">
    <source>
        <dbReference type="Proteomes" id="UP001497744"/>
    </source>
</evidence>
<dbReference type="AlphaFoldDB" id="A0AAV4LQQ5"/>
<organism evidence="2 3">
    <name type="scientific">Babesia caballi</name>
    <dbReference type="NCBI Taxonomy" id="5871"/>
    <lineage>
        <taxon>Eukaryota</taxon>
        <taxon>Sar</taxon>
        <taxon>Alveolata</taxon>
        <taxon>Apicomplexa</taxon>
        <taxon>Aconoidasida</taxon>
        <taxon>Piroplasmida</taxon>
        <taxon>Babesiidae</taxon>
        <taxon>Babesia</taxon>
    </lineage>
</organism>
<accession>A0AAV4LQQ5</accession>
<evidence type="ECO:0000256" key="1">
    <source>
        <dbReference type="SAM" id="MobiDB-lite"/>
    </source>
</evidence>
<feature type="compositionally biased region" description="Gly residues" evidence="1">
    <location>
        <begin position="270"/>
        <end position="282"/>
    </location>
</feature>
<feature type="region of interest" description="Disordered" evidence="1">
    <location>
        <begin position="484"/>
        <end position="513"/>
    </location>
</feature>
<protein>
    <submittedName>
        <fullName evidence="2">A disintegrin and metallo ase with thrombospondin motifs 18, putative</fullName>
    </submittedName>
</protein>
<evidence type="ECO:0000313" key="2">
    <source>
        <dbReference type="EMBL" id="GIX62476.1"/>
    </source>
</evidence>
<feature type="region of interest" description="Disordered" evidence="1">
    <location>
        <begin position="268"/>
        <end position="291"/>
    </location>
</feature>
<sequence>MRRIMDSKFVLAADQRLLQDGTGSVQVEDQSVGRRVELSVTNQILESSRRGVTVARVESVGSLATTFYERRTVARIDRNHLDVDLIKPIVRYLLTVPDGHLPPHKVGDVHVLAQHPVGAVVDGNVTAANDVVKRKVSNPTLLVAAPDEIAHVVTHGEQSAGSGEHVSPHDKVVGLATKLELVHLGARLEVVHTPVDALMALHDDGLDARVMRKSLHLRDKLLTIVDDAALAGTDLDAFRHRDLLRRSVTAVEDDAVVRAGADENAAGNLLQGGGGEGAGHNGLHGAQKPAPGGQLAAGVLDDAVAVYLAHLGGRVLHEGADEGQPGLGEVRLLDRDRAHGGEDAVDGGLDGGGVNVVPVGQLGEEQGTVLVCGTDVVGGLSFPGRLRACSATTRNVGAHPHNVQRVVEGCVQELHHLQHASPRCAHRELLASHFLALGERDAAEVQNGGGRGAVPQDDVGGRGGQVGAVGHEAQEELLADHVGGGVSQVQGGGAAPRPEPGEDGDELDDGHRDGRLAQEHGLEVTDELGHHAVPREVLAPVVDDLRLEVGVELVEVARAHAALQPRRHEALDKLKQPLELAALVALDGVLEEEGHLHDQRGEGQELFGDRLDVAACGRVEEAEDCAEGLGGRLALRGEGLEGVDGGVEGLQLRPGVEGHVIQVAVLVSDVEVDDVQGHLDHGQQAVVEGGDELLRRLEGVVGRDSRRSHLVVDPPTRQTVAAQETPGQRAHVPLRQPLDHVDVRLRRVDVRLRRVDVRLRRAPNGLPHVVDRHRQLFDDLWQL</sequence>
<proteinExistence type="predicted"/>
<keyword evidence="3" id="KW-1185">Reference proteome</keyword>
<feature type="compositionally biased region" description="Gly residues" evidence="1">
    <location>
        <begin position="484"/>
        <end position="494"/>
    </location>
</feature>